<proteinExistence type="inferred from homology"/>
<keyword evidence="7" id="KW-1185">Reference proteome</keyword>
<dbReference type="InterPro" id="IPR036188">
    <property type="entry name" value="FAD/NAD-bd_sf"/>
</dbReference>
<dbReference type="Pfam" id="PF00743">
    <property type="entry name" value="FMO-like"/>
    <property type="match status" value="2"/>
</dbReference>
<dbReference type="InterPro" id="IPR020946">
    <property type="entry name" value="Flavin_mOase-like"/>
</dbReference>
<dbReference type="InterPro" id="IPR000960">
    <property type="entry name" value="Flavin_mOase"/>
</dbReference>
<dbReference type="GO" id="GO:0004499">
    <property type="term" value="F:N,N-dimethylaniline monooxygenase activity"/>
    <property type="evidence" value="ECO:0007669"/>
    <property type="project" value="InterPro"/>
</dbReference>
<evidence type="ECO:0000256" key="4">
    <source>
        <dbReference type="ARBA" id="ARBA00022857"/>
    </source>
</evidence>
<keyword evidence="5" id="KW-0560">Oxidoreductase</keyword>
<sequence>MGSIPCHNNGTHVSNGTVKNVAVIGAGISGVVSAAHLAREGFEVTVFERTGVIGGVWYYDTRVDRDPPFPNTIPPDPNWTEIETQGLSLEDVALIHGPPGPCYAGLRNNVPTSILRSSLLPWPEGTDEFTDQGDVRQYVEDVARAGGIIEKIHFYTRVESVSKPVGARQWSVETSQLELADGTHSIRRETSTFGAVVVASGHYHIPFVPDVPGLATWKERFPGRVMHSKKYRTPAAFKGKTVLLIGAGSSALDIAKEIDELGGKVYQSMRESKYDLTASKIPKSVERVPMAVEFVVDEAADRDFETDLRGGAIPGTVVLEDGRVLEGIDHVVVSTGYITSYPFLGHLEQPSVPWEEADDKVLITSDGHMTHNLHKDIFYIPDPSLSFIGVSHLVSTFSLFDFQAQVMAKVFSGKVRLPPESVMKQEHKARKARFQPGDRFHTIPSGEQSYIYELLDWVNKDLTDSGLEPIEGLDKQWHVSYEVLKAKMKVYQPGKPLEPDVIVEDPVPSADRLKSETMEGDTRLEVEV</sequence>
<dbReference type="InterPro" id="IPR050346">
    <property type="entry name" value="FMO-like"/>
</dbReference>
<evidence type="ECO:0000256" key="5">
    <source>
        <dbReference type="ARBA" id="ARBA00023002"/>
    </source>
</evidence>
<evidence type="ECO:0000256" key="1">
    <source>
        <dbReference type="ARBA" id="ARBA00009183"/>
    </source>
</evidence>
<keyword evidence="4" id="KW-0521">NADP</keyword>
<evidence type="ECO:0000313" key="7">
    <source>
        <dbReference type="Proteomes" id="UP001295740"/>
    </source>
</evidence>
<dbReference type="SUPFAM" id="SSF51905">
    <property type="entry name" value="FAD/NAD(P)-binding domain"/>
    <property type="match status" value="2"/>
</dbReference>
<dbReference type="GO" id="GO:0050661">
    <property type="term" value="F:NADP binding"/>
    <property type="evidence" value="ECO:0007669"/>
    <property type="project" value="InterPro"/>
</dbReference>
<protein>
    <submittedName>
        <fullName evidence="6">Uu.00g085220.m01.CDS01</fullName>
    </submittedName>
</protein>
<organism evidence="6 7">
    <name type="scientific">Anthostomella pinea</name>
    <dbReference type="NCBI Taxonomy" id="933095"/>
    <lineage>
        <taxon>Eukaryota</taxon>
        <taxon>Fungi</taxon>
        <taxon>Dikarya</taxon>
        <taxon>Ascomycota</taxon>
        <taxon>Pezizomycotina</taxon>
        <taxon>Sordariomycetes</taxon>
        <taxon>Xylariomycetidae</taxon>
        <taxon>Xylariales</taxon>
        <taxon>Xylariaceae</taxon>
        <taxon>Anthostomella</taxon>
    </lineage>
</organism>
<dbReference type="PIRSF" id="PIRSF000332">
    <property type="entry name" value="FMO"/>
    <property type="match status" value="1"/>
</dbReference>
<name>A0AAI8YJN2_9PEZI</name>
<evidence type="ECO:0000313" key="6">
    <source>
        <dbReference type="EMBL" id="CAJ2507336.1"/>
    </source>
</evidence>
<dbReference type="Proteomes" id="UP001295740">
    <property type="component" value="Unassembled WGS sequence"/>
</dbReference>
<dbReference type="GO" id="GO:0050660">
    <property type="term" value="F:flavin adenine dinucleotide binding"/>
    <property type="evidence" value="ECO:0007669"/>
    <property type="project" value="InterPro"/>
</dbReference>
<dbReference type="PRINTS" id="PR00419">
    <property type="entry name" value="ADXRDTASE"/>
</dbReference>
<evidence type="ECO:0000256" key="2">
    <source>
        <dbReference type="ARBA" id="ARBA00022630"/>
    </source>
</evidence>
<dbReference type="EMBL" id="CAUWAG010000010">
    <property type="protein sequence ID" value="CAJ2507336.1"/>
    <property type="molecule type" value="Genomic_DNA"/>
</dbReference>
<dbReference type="PANTHER" id="PTHR23023">
    <property type="entry name" value="DIMETHYLANILINE MONOOXYGENASE"/>
    <property type="match status" value="1"/>
</dbReference>
<gene>
    <name evidence="6" type="ORF">KHLLAP_LOCUS7804</name>
</gene>
<dbReference type="Pfam" id="PF13450">
    <property type="entry name" value="NAD_binding_8"/>
    <property type="match status" value="1"/>
</dbReference>
<comment type="similarity">
    <text evidence="1">Belongs to the FMO family.</text>
</comment>
<keyword evidence="3" id="KW-0274">FAD</keyword>
<dbReference type="AlphaFoldDB" id="A0AAI8YJN2"/>
<dbReference type="Gene3D" id="3.50.50.60">
    <property type="entry name" value="FAD/NAD(P)-binding domain"/>
    <property type="match status" value="2"/>
</dbReference>
<accession>A0AAI8YJN2</accession>
<keyword evidence="2" id="KW-0285">Flavoprotein</keyword>
<evidence type="ECO:0000256" key="3">
    <source>
        <dbReference type="ARBA" id="ARBA00022827"/>
    </source>
</evidence>
<comment type="caution">
    <text evidence="6">The sequence shown here is derived from an EMBL/GenBank/DDBJ whole genome shotgun (WGS) entry which is preliminary data.</text>
</comment>
<reference evidence="6" key="1">
    <citation type="submission" date="2023-10" db="EMBL/GenBank/DDBJ databases">
        <authorList>
            <person name="Hackl T."/>
        </authorList>
    </citation>
    <scope>NUCLEOTIDE SEQUENCE</scope>
</reference>